<evidence type="ECO:0000313" key="3">
    <source>
        <dbReference type="Proteomes" id="UP000254889"/>
    </source>
</evidence>
<protein>
    <submittedName>
        <fullName evidence="2">Ferritin-like domain-containing protein</fullName>
    </submittedName>
</protein>
<dbReference type="PANTHER" id="PTHR30565">
    <property type="entry name" value="PROTEIN YCIF"/>
    <property type="match status" value="1"/>
</dbReference>
<dbReference type="InterPro" id="IPR012347">
    <property type="entry name" value="Ferritin-like"/>
</dbReference>
<dbReference type="Proteomes" id="UP000254889">
    <property type="component" value="Chromosome"/>
</dbReference>
<dbReference type="InterPro" id="IPR009078">
    <property type="entry name" value="Ferritin-like_SF"/>
</dbReference>
<dbReference type="Gene3D" id="1.20.1260.10">
    <property type="match status" value="1"/>
</dbReference>
<evidence type="ECO:0000256" key="1">
    <source>
        <dbReference type="SAM" id="Coils"/>
    </source>
</evidence>
<proteinExistence type="predicted"/>
<dbReference type="PANTHER" id="PTHR30565:SF9">
    <property type="entry name" value="PROTEIN YCIF"/>
    <property type="match status" value="1"/>
</dbReference>
<evidence type="ECO:0000313" key="2">
    <source>
        <dbReference type="EMBL" id="AXK83372.1"/>
    </source>
</evidence>
<dbReference type="InterPro" id="IPR010287">
    <property type="entry name" value="DUF892_YciF-like"/>
</dbReference>
<dbReference type="Pfam" id="PF05974">
    <property type="entry name" value="DUF892"/>
    <property type="match status" value="1"/>
</dbReference>
<dbReference type="InterPro" id="IPR047114">
    <property type="entry name" value="YciF"/>
</dbReference>
<dbReference type="EMBL" id="CP031417">
    <property type="protein sequence ID" value="AXK83372.1"/>
    <property type="molecule type" value="Genomic_DNA"/>
</dbReference>
<name>A0A346A2H5_9HYPH</name>
<dbReference type="AlphaFoldDB" id="A0A346A2H5"/>
<feature type="coiled-coil region" evidence="1">
    <location>
        <begin position="46"/>
        <end position="73"/>
    </location>
</feature>
<organism evidence="2 3">
    <name type="scientific">Pseudolabrys taiwanensis</name>
    <dbReference type="NCBI Taxonomy" id="331696"/>
    <lineage>
        <taxon>Bacteria</taxon>
        <taxon>Pseudomonadati</taxon>
        <taxon>Pseudomonadota</taxon>
        <taxon>Alphaproteobacteria</taxon>
        <taxon>Hyphomicrobiales</taxon>
        <taxon>Xanthobacteraceae</taxon>
        <taxon>Pseudolabrys</taxon>
    </lineage>
</organism>
<keyword evidence="1" id="KW-0175">Coiled coil</keyword>
<reference evidence="2 3" key="1">
    <citation type="submission" date="2018-07" db="EMBL/GenBank/DDBJ databases">
        <authorList>
            <person name="Quirk P.G."/>
            <person name="Krulwich T.A."/>
        </authorList>
    </citation>
    <scope>NUCLEOTIDE SEQUENCE [LARGE SCALE GENOMIC DNA]</scope>
    <source>
        <strain evidence="2 3">CC-BB4</strain>
    </source>
</reference>
<gene>
    <name evidence="2" type="ORF">DW352_24325</name>
</gene>
<dbReference type="KEGG" id="ptaw:DW352_24325"/>
<keyword evidence="3" id="KW-1185">Reference proteome</keyword>
<dbReference type="OrthoDB" id="9795056at2"/>
<sequence>MGWFSSDIHNVDDLFVHSLQDIYYAEHQIQKSLPDMVAKASDAELKKGLRAHLTQTKAQIKRLDQAFKKLKMKPEGTKCPAIDGIIQEANEIAGEIDDKMVLNAALIAAAQAVEHYEITRYGTLVAWARLLGHTDVAKLLAMNLKEEKATDKKLNGIAKRKINKKALARRKPSQRELEKTENAMLVAAAGIPAFG</sequence>
<dbReference type="SUPFAM" id="SSF47240">
    <property type="entry name" value="Ferritin-like"/>
    <property type="match status" value="1"/>
</dbReference>
<dbReference type="CDD" id="cd07909">
    <property type="entry name" value="YciF"/>
    <property type="match status" value="1"/>
</dbReference>
<accession>A0A346A2H5</accession>